<proteinExistence type="predicted"/>
<protein>
    <submittedName>
        <fullName evidence="2">Alcohol dehydrogenase catalytic domain-containing protein</fullName>
    </submittedName>
</protein>
<gene>
    <name evidence="2" type="ORF">HJG44_17340</name>
</gene>
<feature type="domain" description="Alcohol dehydrogenase-like N-terminal" evidence="1">
    <location>
        <begin position="27"/>
        <end position="66"/>
    </location>
</feature>
<sequence length="95" mass="10261">MRATILPAFGEPEVFRCEDIEPPRPRPDQLLIRVAACGVCGHDLLNRSGAFPETRLPCVMGYEIAGSPPRATAYAGMAAATTARIPVRPTSPTRR</sequence>
<dbReference type="Proteomes" id="UP000564885">
    <property type="component" value="Unassembled WGS sequence"/>
</dbReference>
<accession>A0A849IA10</accession>
<dbReference type="SUPFAM" id="SSF50129">
    <property type="entry name" value="GroES-like"/>
    <property type="match status" value="1"/>
</dbReference>
<organism evidence="2 3">
    <name type="scientific">Enterovirga aerilata</name>
    <dbReference type="NCBI Taxonomy" id="2730920"/>
    <lineage>
        <taxon>Bacteria</taxon>
        <taxon>Pseudomonadati</taxon>
        <taxon>Pseudomonadota</taxon>
        <taxon>Alphaproteobacteria</taxon>
        <taxon>Hyphomicrobiales</taxon>
        <taxon>Methylobacteriaceae</taxon>
        <taxon>Enterovirga</taxon>
    </lineage>
</organism>
<dbReference type="AlphaFoldDB" id="A0A849IA10"/>
<dbReference type="EMBL" id="JABEPP010000005">
    <property type="protein sequence ID" value="NNM74141.1"/>
    <property type="molecule type" value="Genomic_DNA"/>
</dbReference>
<evidence type="ECO:0000313" key="2">
    <source>
        <dbReference type="EMBL" id="NNM74141.1"/>
    </source>
</evidence>
<dbReference type="InterPro" id="IPR011032">
    <property type="entry name" value="GroES-like_sf"/>
</dbReference>
<dbReference type="RefSeq" id="WP_171219609.1">
    <property type="nucleotide sequence ID" value="NZ_JABEPP010000005.1"/>
</dbReference>
<name>A0A849IA10_9HYPH</name>
<evidence type="ECO:0000259" key="1">
    <source>
        <dbReference type="Pfam" id="PF08240"/>
    </source>
</evidence>
<reference evidence="2 3" key="1">
    <citation type="submission" date="2020-04" db="EMBL/GenBank/DDBJ databases">
        <title>Enterovirga sp. isolate from soil.</title>
        <authorList>
            <person name="Chea S."/>
            <person name="Kim D.-U."/>
        </authorList>
    </citation>
    <scope>NUCLEOTIDE SEQUENCE [LARGE SCALE GENOMIC DNA]</scope>
    <source>
        <strain evidence="2 3">DB1703</strain>
    </source>
</reference>
<dbReference type="Pfam" id="PF08240">
    <property type="entry name" value="ADH_N"/>
    <property type="match status" value="1"/>
</dbReference>
<comment type="caution">
    <text evidence="2">The sequence shown here is derived from an EMBL/GenBank/DDBJ whole genome shotgun (WGS) entry which is preliminary data.</text>
</comment>
<dbReference type="InterPro" id="IPR013154">
    <property type="entry name" value="ADH-like_N"/>
</dbReference>
<evidence type="ECO:0000313" key="3">
    <source>
        <dbReference type="Proteomes" id="UP000564885"/>
    </source>
</evidence>
<dbReference type="Gene3D" id="3.90.180.10">
    <property type="entry name" value="Medium-chain alcohol dehydrogenases, catalytic domain"/>
    <property type="match status" value="1"/>
</dbReference>
<keyword evidence="3" id="KW-1185">Reference proteome</keyword>